<dbReference type="InterPro" id="IPR029063">
    <property type="entry name" value="SAM-dependent_MTases_sf"/>
</dbReference>
<protein>
    <submittedName>
        <fullName evidence="2">Class I SAM-dependent methyltransferase</fullName>
    </submittedName>
</protein>
<proteinExistence type="predicted"/>
<dbReference type="GO" id="GO:0008168">
    <property type="term" value="F:methyltransferase activity"/>
    <property type="evidence" value="ECO:0007669"/>
    <property type="project" value="UniProtKB-KW"/>
</dbReference>
<organism evidence="2 3">
    <name type="scientific">Nannocystis punicea</name>
    <dbReference type="NCBI Taxonomy" id="2995304"/>
    <lineage>
        <taxon>Bacteria</taxon>
        <taxon>Pseudomonadati</taxon>
        <taxon>Myxococcota</taxon>
        <taxon>Polyangia</taxon>
        <taxon>Nannocystales</taxon>
        <taxon>Nannocystaceae</taxon>
        <taxon>Nannocystis</taxon>
    </lineage>
</organism>
<dbReference type="SUPFAM" id="SSF48452">
    <property type="entry name" value="TPR-like"/>
    <property type="match status" value="1"/>
</dbReference>
<name>A0ABY7HBT2_9BACT</name>
<feature type="domain" description="Methyltransferase type 11" evidence="1">
    <location>
        <begin position="232"/>
        <end position="328"/>
    </location>
</feature>
<keyword evidence="2" id="KW-0489">Methyltransferase</keyword>
<evidence type="ECO:0000313" key="3">
    <source>
        <dbReference type="Proteomes" id="UP001164459"/>
    </source>
</evidence>
<evidence type="ECO:0000313" key="2">
    <source>
        <dbReference type="EMBL" id="WAS96741.1"/>
    </source>
</evidence>
<sequence>MTKSHIAPARPIQQAVEQSRRLIEERHFNEALALLDEQLVRWPKSFWPRHLRVIALEGLERPAEALADCRELFALYPDAANTAASYHTAHRLLVAAGEKAEALDFGMKAARLKPDRRDWWQSARDIAAERGRADLVAECDVALKKISRASAAPLPQMLFAASQRGGERREFAIHPQLHASQDPATRPAPPADAMQYGEQAARHLESGKADVDALLGMIASCGFDWAQCKRVLEFGCANARLLRWLMPYAEGREMWGVDIQADKILWASENLSPPLNFATTTTVPHLPFADGHFDLIFAGSIFTHIGELHTAWLLELRRVLSPRGLMYITLHDEDTLTWLKARSHARAKALEHSPEGRRVLDGSFDYFCANNQVFMTQAYVKFWTSSFLELVGRFPNAYAGLQTAYVFKHKTGA</sequence>
<dbReference type="RefSeq" id="WP_269039105.1">
    <property type="nucleotide sequence ID" value="NZ_CP114040.1"/>
</dbReference>
<dbReference type="GO" id="GO:0032259">
    <property type="term" value="P:methylation"/>
    <property type="evidence" value="ECO:0007669"/>
    <property type="project" value="UniProtKB-KW"/>
</dbReference>
<keyword evidence="3" id="KW-1185">Reference proteome</keyword>
<dbReference type="EMBL" id="CP114040">
    <property type="protein sequence ID" value="WAS96741.1"/>
    <property type="molecule type" value="Genomic_DNA"/>
</dbReference>
<gene>
    <name evidence="2" type="ORF">O0S08_11380</name>
</gene>
<dbReference type="CDD" id="cd02440">
    <property type="entry name" value="AdoMet_MTases"/>
    <property type="match status" value="1"/>
</dbReference>
<dbReference type="SUPFAM" id="SSF53335">
    <property type="entry name" value="S-adenosyl-L-methionine-dependent methyltransferases"/>
    <property type="match status" value="1"/>
</dbReference>
<dbReference type="Gene3D" id="1.25.40.10">
    <property type="entry name" value="Tetratricopeptide repeat domain"/>
    <property type="match status" value="1"/>
</dbReference>
<dbReference type="Proteomes" id="UP001164459">
    <property type="component" value="Chromosome"/>
</dbReference>
<evidence type="ECO:0000259" key="1">
    <source>
        <dbReference type="Pfam" id="PF08241"/>
    </source>
</evidence>
<keyword evidence="2" id="KW-0808">Transferase</keyword>
<dbReference type="InterPro" id="IPR013216">
    <property type="entry name" value="Methyltransf_11"/>
</dbReference>
<reference evidence="2" key="1">
    <citation type="submission" date="2022-11" db="EMBL/GenBank/DDBJ databases">
        <title>Minimal conservation of predation-associated metabolite biosynthetic gene clusters underscores biosynthetic potential of Myxococcota including descriptions for ten novel species: Archangium lansinium sp. nov., Myxococcus landrumus sp. nov., Nannocystis bai.</title>
        <authorList>
            <person name="Ahearne A."/>
            <person name="Stevens C."/>
            <person name="Dowd S."/>
        </authorList>
    </citation>
    <scope>NUCLEOTIDE SEQUENCE</scope>
    <source>
        <strain evidence="2">Fl3</strain>
    </source>
</reference>
<dbReference type="Gene3D" id="3.40.50.150">
    <property type="entry name" value="Vaccinia Virus protein VP39"/>
    <property type="match status" value="1"/>
</dbReference>
<accession>A0ABY7HBT2</accession>
<dbReference type="InterPro" id="IPR011990">
    <property type="entry name" value="TPR-like_helical_dom_sf"/>
</dbReference>
<dbReference type="Pfam" id="PF08241">
    <property type="entry name" value="Methyltransf_11"/>
    <property type="match status" value="1"/>
</dbReference>